<dbReference type="InterPro" id="IPR036875">
    <property type="entry name" value="Znf_CCHC_sf"/>
</dbReference>
<proteinExistence type="predicted"/>
<keyword evidence="1" id="KW-0863">Zinc-finger</keyword>
<dbReference type="GO" id="GO:0008270">
    <property type="term" value="F:zinc ion binding"/>
    <property type="evidence" value="ECO:0007669"/>
    <property type="project" value="UniProtKB-KW"/>
</dbReference>
<dbReference type="InterPro" id="IPR001878">
    <property type="entry name" value="Znf_CCHC"/>
</dbReference>
<organism evidence="4 5">
    <name type="scientific">Senna tora</name>
    <dbReference type="NCBI Taxonomy" id="362788"/>
    <lineage>
        <taxon>Eukaryota</taxon>
        <taxon>Viridiplantae</taxon>
        <taxon>Streptophyta</taxon>
        <taxon>Embryophyta</taxon>
        <taxon>Tracheophyta</taxon>
        <taxon>Spermatophyta</taxon>
        <taxon>Magnoliopsida</taxon>
        <taxon>eudicotyledons</taxon>
        <taxon>Gunneridae</taxon>
        <taxon>Pentapetalae</taxon>
        <taxon>rosids</taxon>
        <taxon>fabids</taxon>
        <taxon>Fabales</taxon>
        <taxon>Fabaceae</taxon>
        <taxon>Caesalpinioideae</taxon>
        <taxon>Cassia clade</taxon>
        <taxon>Senna</taxon>
    </lineage>
</organism>
<dbReference type="Proteomes" id="UP000634136">
    <property type="component" value="Unassembled WGS sequence"/>
</dbReference>
<keyword evidence="1" id="KW-0479">Metal-binding</keyword>
<protein>
    <submittedName>
        <fullName evidence="4">Zf-CCHC domain-containing protein</fullName>
    </submittedName>
</protein>
<accession>A0A834SR83</accession>
<dbReference type="PROSITE" id="PS50158">
    <property type="entry name" value="ZF_CCHC"/>
    <property type="match status" value="1"/>
</dbReference>
<reference evidence="4" key="1">
    <citation type="submission" date="2020-09" db="EMBL/GenBank/DDBJ databases">
        <title>Genome-Enabled Discovery of Anthraquinone Biosynthesis in Senna tora.</title>
        <authorList>
            <person name="Kang S.-H."/>
            <person name="Pandey R.P."/>
            <person name="Lee C.-M."/>
            <person name="Sim J.-S."/>
            <person name="Jeong J.-T."/>
            <person name="Choi B.-S."/>
            <person name="Jung M."/>
            <person name="Ginzburg D."/>
            <person name="Zhao K."/>
            <person name="Won S.Y."/>
            <person name="Oh T.-J."/>
            <person name="Yu Y."/>
            <person name="Kim N.-H."/>
            <person name="Lee O.R."/>
            <person name="Lee T.-H."/>
            <person name="Bashyal P."/>
            <person name="Kim T.-S."/>
            <person name="Lee W.-H."/>
            <person name="Kawkins C."/>
            <person name="Kim C.-K."/>
            <person name="Kim J.S."/>
            <person name="Ahn B.O."/>
            <person name="Rhee S.Y."/>
            <person name="Sohng J.K."/>
        </authorList>
    </citation>
    <scope>NUCLEOTIDE SEQUENCE</scope>
    <source>
        <tissue evidence="4">Leaf</tissue>
    </source>
</reference>
<feature type="region of interest" description="Disordered" evidence="2">
    <location>
        <begin position="1"/>
        <end position="76"/>
    </location>
</feature>
<dbReference type="GO" id="GO:0003676">
    <property type="term" value="F:nucleic acid binding"/>
    <property type="evidence" value="ECO:0007669"/>
    <property type="project" value="InterPro"/>
</dbReference>
<evidence type="ECO:0000313" key="5">
    <source>
        <dbReference type="Proteomes" id="UP000634136"/>
    </source>
</evidence>
<evidence type="ECO:0000256" key="1">
    <source>
        <dbReference type="PROSITE-ProRule" id="PRU00047"/>
    </source>
</evidence>
<name>A0A834SR83_9FABA</name>
<dbReference type="Gene3D" id="4.10.60.10">
    <property type="entry name" value="Zinc finger, CCHC-type"/>
    <property type="match status" value="1"/>
</dbReference>
<feature type="compositionally biased region" description="Basic residues" evidence="2">
    <location>
        <begin position="51"/>
        <end position="64"/>
    </location>
</feature>
<evidence type="ECO:0000256" key="2">
    <source>
        <dbReference type="SAM" id="MobiDB-lite"/>
    </source>
</evidence>
<feature type="domain" description="CCHC-type" evidence="3">
    <location>
        <begin position="35"/>
        <end position="49"/>
    </location>
</feature>
<keyword evidence="5" id="KW-1185">Reference proteome</keyword>
<gene>
    <name evidence="4" type="ORF">G2W53_035090</name>
</gene>
<feature type="compositionally biased region" description="Basic residues" evidence="2">
    <location>
        <begin position="1"/>
        <end position="11"/>
    </location>
</feature>
<dbReference type="EMBL" id="JAAIUW010000011">
    <property type="protein sequence ID" value="KAF7808347.1"/>
    <property type="molecule type" value="Genomic_DNA"/>
</dbReference>
<evidence type="ECO:0000259" key="3">
    <source>
        <dbReference type="PROSITE" id="PS50158"/>
    </source>
</evidence>
<dbReference type="OrthoDB" id="1932348at2759"/>
<comment type="caution">
    <text evidence="4">The sequence shown here is derived from an EMBL/GenBank/DDBJ whole genome shotgun (WGS) entry which is preliminary data.</text>
</comment>
<feature type="compositionally biased region" description="Polar residues" evidence="2">
    <location>
        <begin position="12"/>
        <end position="21"/>
    </location>
</feature>
<dbReference type="AlphaFoldDB" id="A0A834SR83"/>
<evidence type="ECO:0000313" key="4">
    <source>
        <dbReference type="EMBL" id="KAF7808347.1"/>
    </source>
</evidence>
<sequence length="163" mass="19097">MENYARRKKQFWKQQHSQSTKKGSKSDQGKNLITCHECGKQGHTRSNCPFLKKKSNKTNSRKKAMTAWDDEDDDTQEEELEQELANFCFMAQEEHESSYTPSLTRPASDFKIETSLLTLEQLVDNNGSEIQELKRDLERFKMSTTAQHHESMRLLSKIYEKMI</sequence>
<keyword evidence="1" id="KW-0862">Zinc</keyword>
<dbReference type="SUPFAM" id="SSF57756">
    <property type="entry name" value="Retrovirus zinc finger-like domains"/>
    <property type="match status" value="1"/>
</dbReference>